<keyword evidence="2" id="KW-1185">Reference proteome</keyword>
<gene>
    <name evidence="1" type="ORF">PDM28_18440</name>
</gene>
<organism evidence="1 2">
    <name type="scientific">Stenotrophomonas aracearum</name>
    <dbReference type="NCBI Taxonomy" id="3003272"/>
    <lineage>
        <taxon>Bacteria</taxon>
        <taxon>Pseudomonadati</taxon>
        <taxon>Pseudomonadota</taxon>
        <taxon>Gammaproteobacteria</taxon>
        <taxon>Lysobacterales</taxon>
        <taxon>Lysobacteraceae</taxon>
        <taxon>Stenotrophomonas</taxon>
    </lineage>
</organism>
<accession>A0ABY9YCL1</accession>
<reference evidence="1 2" key="1">
    <citation type="submission" date="2022-12" db="EMBL/GenBank/DDBJ databases">
        <title>Two new species, Stenotrophomonas aracearum and Stenotrophomonas oahuensis, isolated from Anthurium (Araceae family) in Hawaii.</title>
        <authorList>
            <person name="Chunag S.C."/>
            <person name="Dobhal S."/>
            <person name="Alvarez A."/>
            <person name="Arif M."/>
        </authorList>
    </citation>
    <scope>NUCLEOTIDE SEQUENCE [LARGE SCALE GENOMIC DNA]</scope>
    <source>
        <strain evidence="1 2">A5588</strain>
    </source>
</reference>
<evidence type="ECO:0000313" key="2">
    <source>
        <dbReference type="Proteomes" id="UP001305421"/>
    </source>
</evidence>
<sequence>MFAMAIWGTSARAAEVAGEKDARIAWGESGLSLPVVIKGSGGGKMDLRERMAFHKVPAVSIALIENGRIEWARRSACC</sequence>
<proteinExistence type="predicted"/>
<protein>
    <submittedName>
        <fullName evidence="1">Uncharacterized protein</fullName>
    </submittedName>
</protein>
<dbReference type="RefSeq" id="WP_311183167.1">
    <property type="nucleotide sequence ID" value="NZ_CP115543.1"/>
</dbReference>
<evidence type="ECO:0000313" key="1">
    <source>
        <dbReference type="EMBL" id="WNH48611.1"/>
    </source>
</evidence>
<dbReference type="Proteomes" id="UP001305421">
    <property type="component" value="Chromosome"/>
</dbReference>
<dbReference type="EMBL" id="CP115543">
    <property type="protein sequence ID" value="WNH48611.1"/>
    <property type="molecule type" value="Genomic_DNA"/>
</dbReference>
<name>A0ABY9YCL1_9GAMM</name>